<evidence type="ECO:0000313" key="2">
    <source>
        <dbReference type="EMBL" id="KAJ1213908.1"/>
    </source>
</evidence>
<feature type="compositionally biased region" description="Polar residues" evidence="1">
    <location>
        <begin position="52"/>
        <end position="62"/>
    </location>
</feature>
<dbReference type="Proteomes" id="UP001066276">
    <property type="component" value="Chromosome 1_1"/>
</dbReference>
<keyword evidence="3" id="KW-1185">Reference proteome</keyword>
<organism evidence="2 3">
    <name type="scientific">Pleurodeles waltl</name>
    <name type="common">Iberian ribbed newt</name>
    <dbReference type="NCBI Taxonomy" id="8319"/>
    <lineage>
        <taxon>Eukaryota</taxon>
        <taxon>Metazoa</taxon>
        <taxon>Chordata</taxon>
        <taxon>Craniata</taxon>
        <taxon>Vertebrata</taxon>
        <taxon>Euteleostomi</taxon>
        <taxon>Amphibia</taxon>
        <taxon>Batrachia</taxon>
        <taxon>Caudata</taxon>
        <taxon>Salamandroidea</taxon>
        <taxon>Salamandridae</taxon>
        <taxon>Pleurodelinae</taxon>
        <taxon>Pleurodeles</taxon>
    </lineage>
</organism>
<name>A0AAV7WMZ2_PLEWA</name>
<evidence type="ECO:0000256" key="1">
    <source>
        <dbReference type="SAM" id="MobiDB-lite"/>
    </source>
</evidence>
<proteinExistence type="predicted"/>
<evidence type="ECO:0000313" key="3">
    <source>
        <dbReference type="Proteomes" id="UP001066276"/>
    </source>
</evidence>
<comment type="caution">
    <text evidence="2">The sequence shown here is derived from an EMBL/GenBank/DDBJ whole genome shotgun (WGS) entry which is preliminary data.</text>
</comment>
<feature type="region of interest" description="Disordered" evidence="1">
    <location>
        <begin position="1"/>
        <end position="102"/>
    </location>
</feature>
<accession>A0AAV7WMZ2</accession>
<dbReference type="EMBL" id="JANPWB010000001">
    <property type="protein sequence ID" value="KAJ1213908.1"/>
    <property type="molecule type" value="Genomic_DNA"/>
</dbReference>
<gene>
    <name evidence="2" type="ORF">NDU88_001537</name>
</gene>
<reference evidence="2" key="1">
    <citation type="journal article" date="2022" name="bioRxiv">
        <title>Sequencing and chromosome-scale assembly of the giantPleurodeles waltlgenome.</title>
        <authorList>
            <person name="Brown T."/>
            <person name="Elewa A."/>
            <person name="Iarovenko S."/>
            <person name="Subramanian E."/>
            <person name="Araus A.J."/>
            <person name="Petzold A."/>
            <person name="Susuki M."/>
            <person name="Suzuki K.-i.T."/>
            <person name="Hayashi T."/>
            <person name="Toyoda A."/>
            <person name="Oliveira C."/>
            <person name="Osipova E."/>
            <person name="Leigh N.D."/>
            <person name="Simon A."/>
            <person name="Yun M.H."/>
        </authorList>
    </citation>
    <scope>NUCLEOTIDE SEQUENCE</scope>
    <source>
        <strain evidence="2">20211129_DDA</strain>
        <tissue evidence="2">Liver</tissue>
    </source>
</reference>
<protein>
    <submittedName>
        <fullName evidence="2">Uncharacterized protein</fullName>
    </submittedName>
</protein>
<sequence length="102" mass="10392">MAGGRSIRGLGKKELRDVTAAPGPCRNPATALGLGATRGQASGPLPGRCPSASVSLEHSLSDTPRGPRRPPDTAETALHPRGEVVVPSLRSRPQPGPAASRS</sequence>
<dbReference type="AlphaFoldDB" id="A0AAV7WMZ2"/>